<dbReference type="InterPro" id="IPR059074">
    <property type="entry name" value="zf-C2H2_Z280C_D"/>
</dbReference>
<keyword evidence="7" id="KW-0862">Zinc</keyword>
<comment type="subcellular location">
    <subcellularLocation>
        <location evidence="2">Nucleus</location>
    </subcellularLocation>
</comment>
<dbReference type="Pfam" id="PF25414">
    <property type="entry name" value="zf-C2H2_Z280C_D"/>
    <property type="match status" value="1"/>
</dbReference>
<gene>
    <name evidence="16" type="ORF">QTO34_019761</name>
</gene>
<evidence type="ECO:0000256" key="12">
    <source>
        <dbReference type="ARBA" id="ARBA00023242"/>
    </source>
</evidence>
<feature type="domain" description="C2H2-type" evidence="15">
    <location>
        <begin position="253"/>
        <end position="281"/>
    </location>
</feature>
<keyword evidence="6 13" id="KW-0863">Zinc-finger</keyword>
<feature type="region of interest" description="Disordered" evidence="14">
    <location>
        <begin position="852"/>
        <end position="878"/>
    </location>
</feature>
<dbReference type="InterPro" id="IPR057618">
    <property type="entry name" value="Znf_POGZ/Z280C-D-like"/>
</dbReference>
<evidence type="ECO:0000256" key="5">
    <source>
        <dbReference type="ARBA" id="ARBA00022737"/>
    </source>
</evidence>
<dbReference type="PROSITE" id="PS50157">
    <property type="entry name" value="ZINC_FINGER_C2H2_2"/>
    <property type="match status" value="2"/>
</dbReference>
<name>A0AA40LPA3_CNENI</name>
<dbReference type="GO" id="GO:0000981">
    <property type="term" value="F:DNA-binding transcription factor activity, RNA polymerase II-specific"/>
    <property type="evidence" value="ECO:0007669"/>
    <property type="project" value="TreeGrafter"/>
</dbReference>
<evidence type="ECO:0000313" key="16">
    <source>
        <dbReference type="EMBL" id="KAK1339088.1"/>
    </source>
</evidence>
<evidence type="ECO:0000256" key="11">
    <source>
        <dbReference type="ARBA" id="ARBA00023163"/>
    </source>
</evidence>
<dbReference type="AlphaFoldDB" id="A0AA40LPA3"/>
<dbReference type="InterPro" id="IPR036236">
    <property type="entry name" value="Znf_C2H2_sf"/>
</dbReference>
<reference evidence="16" key="1">
    <citation type="submission" date="2023-06" db="EMBL/GenBank/DDBJ databases">
        <title>Reference genome for the Northern bat (Eptesicus nilssonii), a most northern bat species.</title>
        <authorList>
            <person name="Laine V.N."/>
            <person name="Pulliainen A.T."/>
            <person name="Lilley T.M."/>
        </authorList>
    </citation>
    <scope>NUCLEOTIDE SEQUENCE</scope>
    <source>
        <strain evidence="16">BLF_Eptnil</strain>
        <tissue evidence="16">Kidney</tissue>
    </source>
</reference>
<proteinExistence type="predicted"/>
<dbReference type="PANTHER" id="PTHR24388:SF34">
    <property type="entry name" value="ZINC FINGER PROTEIN 280D"/>
    <property type="match status" value="1"/>
</dbReference>
<dbReference type="GO" id="GO:0005634">
    <property type="term" value="C:nucleus"/>
    <property type="evidence" value="ECO:0007669"/>
    <property type="project" value="UniProtKB-SubCell"/>
</dbReference>
<keyword evidence="3" id="KW-1017">Isopeptide bond</keyword>
<evidence type="ECO:0000313" key="17">
    <source>
        <dbReference type="Proteomes" id="UP001177744"/>
    </source>
</evidence>
<dbReference type="GO" id="GO:0008270">
    <property type="term" value="F:zinc ion binding"/>
    <property type="evidence" value="ECO:0007669"/>
    <property type="project" value="UniProtKB-KW"/>
</dbReference>
<feature type="domain" description="C2H2-type" evidence="15">
    <location>
        <begin position="313"/>
        <end position="341"/>
    </location>
</feature>
<evidence type="ECO:0000256" key="9">
    <source>
        <dbReference type="ARBA" id="ARBA00023015"/>
    </source>
</evidence>
<comment type="function">
    <text evidence="1">May function as a transcription factor.</text>
</comment>
<evidence type="ECO:0000259" key="15">
    <source>
        <dbReference type="PROSITE" id="PS50157"/>
    </source>
</evidence>
<accession>A0AA40LPA3</accession>
<feature type="region of interest" description="Disordered" evidence="14">
    <location>
        <begin position="772"/>
        <end position="815"/>
    </location>
</feature>
<dbReference type="PROSITE" id="PS00028">
    <property type="entry name" value="ZINC_FINGER_C2H2_1"/>
    <property type="match status" value="3"/>
</dbReference>
<evidence type="ECO:0000256" key="13">
    <source>
        <dbReference type="PROSITE-ProRule" id="PRU00042"/>
    </source>
</evidence>
<evidence type="ECO:0000256" key="1">
    <source>
        <dbReference type="ARBA" id="ARBA00003729"/>
    </source>
</evidence>
<feature type="compositionally biased region" description="Polar residues" evidence="14">
    <location>
        <begin position="470"/>
        <end position="502"/>
    </location>
</feature>
<evidence type="ECO:0000256" key="6">
    <source>
        <dbReference type="ARBA" id="ARBA00022771"/>
    </source>
</evidence>
<dbReference type="Pfam" id="PF25429">
    <property type="entry name" value="zf-POGZ"/>
    <property type="match status" value="1"/>
</dbReference>
<organism evidence="16 17">
    <name type="scientific">Cnephaeus nilssonii</name>
    <name type="common">Northern bat</name>
    <name type="synonym">Eptesicus nilssonii</name>
    <dbReference type="NCBI Taxonomy" id="3371016"/>
    <lineage>
        <taxon>Eukaryota</taxon>
        <taxon>Metazoa</taxon>
        <taxon>Chordata</taxon>
        <taxon>Craniata</taxon>
        <taxon>Vertebrata</taxon>
        <taxon>Euteleostomi</taxon>
        <taxon>Mammalia</taxon>
        <taxon>Eutheria</taxon>
        <taxon>Laurasiatheria</taxon>
        <taxon>Chiroptera</taxon>
        <taxon>Yangochiroptera</taxon>
        <taxon>Vespertilionidae</taxon>
        <taxon>Cnephaeus</taxon>
    </lineage>
</organism>
<keyword evidence="10" id="KW-0238">DNA-binding</keyword>
<comment type="caution">
    <text evidence="16">The sequence shown here is derived from an EMBL/GenBank/DDBJ whole genome shotgun (WGS) entry which is preliminary data.</text>
</comment>
<dbReference type="EMBL" id="JAULJE010000009">
    <property type="protein sequence ID" value="KAK1339088.1"/>
    <property type="molecule type" value="Genomic_DNA"/>
</dbReference>
<keyword evidence="9" id="KW-0805">Transcription regulation</keyword>
<feature type="region of interest" description="Disordered" evidence="14">
    <location>
        <begin position="419"/>
        <end position="502"/>
    </location>
</feature>
<keyword evidence="8" id="KW-0832">Ubl conjugation</keyword>
<evidence type="ECO:0000256" key="2">
    <source>
        <dbReference type="ARBA" id="ARBA00004123"/>
    </source>
</evidence>
<dbReference type="SUPFAM" id="SSF57667">
    <property type="entry name" value="beta-beta-alpha zinc fingers"/>
    <property type="match status" value="1"/>
</dbReference>
<dbReference type="InterPro" id="IPR013087">
    <property type="entry name" value="Znf_C2H2_type"/>
</dbReference>
<feature type="compositionally biased region" description="Low complexity" evidence="14">
    <location>
        <begin position="448"/>
        <end position="469"/>
    </location>
</feature>
<dbReference type="SMART" id="SM00355">
    <property type="entry name" value="ZnF_C2H2"/>
    <property type="match status" value="8"/>
</dbReference>
<evidence type="ECO:0000256" key="7">
    <source>
        <dbReference type="ARBA" id="ARBA00022833"/>
    </source>
</evidence>
<keyword evidence="5" id="KW-0677">Repeat</keyword>
<dbReference type="PANTHER" id="PTHR24388">
    <property type="entry name" value="ZINC FINGER PROTEIN"/>
    <property type="match status" value="1"/>
</dbReference>
<keyword evidence="4" id="KW-0479">Metal-binding</keyword>
<evidence type="ECO:0000256" key="4">
    <source>
        <dbReference type="ARBA" id="ARBA00022723"/>
    </source>
</evidence>
<evidence type="ECO:0000256" key="3">
    <source>
        <dbReference type="ARBA" id="ARBA00022499"/>
    </source>
</evidence>
<keyword evidence="12" id="KW-0539">Nucleus</keyword>
<dbReference type="FunFam" id="3.30.160.60:FF:000298">
    <property type="entry name" value="zinc finger protein 280D isoform X1"/>
    <property type="match status" value="1"/>
</dbReference>
<evidence type="ECO:0000256" key="10">
    <source>
        <dbReference type="ARBA" id="ARBA00023125"/>
    </source>
</evidence>
<feature type="compositionally biased region" description="Basic and acidic residues" evidence="14">
    <location>
        <begin position="867"/>
        <end position="878"/>
    </location>
</feature>
<dbReference type="Proteomes" id="UP001177744">
    <property type="component" value="Unassembled WGS sequence"/>
</dbReference>
<dbReference type="Gene3D" id="3.30.160.60">
    <property type="entry name" value="Classic Zinc Finger"/>
    <property type="match status" value="1"/>
</dbReference>
<feature type="compositionally biased region" description="Polar residues" evidence="14">
    <location>
        <begin position="419"/>
        <end position="438"/>
    </location>
</feature>
<keyword evidence="17" id="KW-1185">Reference proteome</keyword>
<evidence type="ECO:0000256" key="14">
    <source>
        <dbReference type="SAM" id="MobiDB-lite"/>
    </source>
</evidence>
<protein>
    <recommendedName>
        <fullName evidence="15">C2H2-type domain-containing protein</fullName>
    </recommendedName>
</protein>
<sequence length="922" mass="103305">MGGSDLVIRGRRRPITPLLLPLLAVQASNSPGQLGSRHSRLACASGQPWAAGQSPSEACLLLRPALGGWGLRGLGNSGGRCAEQPGPGLVLPYVCRPVQEPCDRSPQRGRPYLPIQGSLMDCPKELDSSRVSHPRCRHVEPPGPASMLRRAAGPPYCCPDMINNFLGLPKTEFSSTADKDNTIDSEKGKLIMLVNDFYYGKHEGDVQEEQKTHTTFKCFSCLKILKNNIRFMNHMKHHLELEKQSSESWENHTTCQHCYRQFPTPFQLQCHIESTHTPHEFSTICKICELSFETEHILLQHMKDNHKPGEMPYICQVCNYRSSSFSDVETHFRSSHENTKNLLCPFCLKVIKIATPYMHHYMKHQKKGIHRCTKCRLQFLTCKEKMDHKTQHHRTFIKPKELEGLPPGTKVTIRASVGPLQSGSSTVPSISTNTSILQASPPRTKCVTAKNSTKSNTSKLTTTKSNASKPTTSKPNGSKSKFKSKVSNMQKKQSTLASSNRKSKVNTALRNLRYRLGIHRCIECCSEIKDFSNHFPTYVHCSFCRYNTSCSKAYVNHMMSFHSNRPSKRFCIFKKLSGNLRDITVVCLDCDFLADFSGLDNMAAHLSRQETHTCQVVVKKVSARIPTSERLSECRSNPEISKNVQGTPGQCPPSMDTTGAYSLFPRNVNNFTVGPALDCGLKKSGLEETSLLQDWPPIRLMLIYPEMASKPTKLSTNFHWVLWLLMLSWWVTSGQEKPIKSILQSKLKFSHFGYCPLIFLLQECSPRSIKALVEPHDPSPQRGRPHPPIQRSSMDCPKWIGQSQGRPVDPSTGARRPCHDYTRAGLWQRPADPLLGLWQRGLSMHLQTPGLAHGGGDASLKSPGQHRVREPSGVRGDPAIREGDVPIIHLLLPLLAAQALASPGYLNWAVIRLRDQEFDHLL</sequence>
<evidence type="ECO:0000256" key="8">
    <source>
        <dbReference type="ARBA" id="ARBA00022843"/>
    </source>
</evidence>
<keyword evidence="11" id="KW-0804">Transcription</keyword>
<dbReference type="InterPro" id="IPR050527">
    <property type="entry name" value="Snail/Krueppel_Znf"/>
</dbReference>
<dbReference type="GO" id="GO:0000978">
    <property type="term" value="F:RNA polymerase II cis-regulatory region sequence-specific DNA binding"/>
    <property type="evidence" value="ECO:0007669"/>
    <property type="project" value="TreeGrafter"/>
</dbReference>